<accession>A0A9X2T3X9</accession>
<reference evidence="2" key="1">
    <citation type="submission" date="2022-08" db="EMBL/GenBank/DDBJ databases">
        <authorList>
            <person name="Zhang D."/>
        </authorList>
    </citation>
    <scope>NUCLEOTIDE SEQUENCE</scope>
    <source>
        <strain evidence="2">XJ19-11</strain>
    </source>
</reference>
<evidence type="ECO:0000259" key="1">
    <source>
        <dbReference type="SMART" id="SM00953"/>
    </source>
</evidence>
<dbReference type="AlphaFoldDB" id="A0A9X2T3X9"/>
<dbReference type="InterPro" id="IPR014914">
    <property type="entry name" value="RES_dom"/>
</dbReference>
<protein>
    <submittedName>
        <fullName evidence="2">RES family NAD+ phosphorylase</fullName>
    </submittedName>
</protein>
<name>A0A9X2T3X9_9BACT</name>
<evidence type="ECO:0000313" key="2">
    <source>
        <dbReference type="EMBL" id="MCR9016925.1"/>
    </source>
</evidence>
<dbReference type="Proteomes" id="UP001142175">
    <property type="component" value="Unassembled WGS sequence"/>
</dbReference>
<feature type="domain" description="RES" evidence="1">
    <location>
        <begin position="9"/>
        <end position="141"/>
    </location>
</feature>
<evidence type="ECO:0000313" key="3">
    <source>
        <dbReference type="Proteomes" id="UP001142175"/>
    </source>
</evidence>
<dbReference type="SMART" id="SM00953">
    <property type="entry name" value="RES"/>
    <property type="match status" value="1"/>
</dbReference>
<dbReference type="Pfam" id="PF08808">
    <property type="entry name" value="RES"/>
    <property type="match status" value="1"/>
</dbReference>
<dbReference type="EMBL" id="JANSUY010000021">
    <property type="protein sequence ID" value="MCR9016925.1"/>
    <property type="molecule type" value="Genomic_DNA"/>
</dbReference>
<sequence>MKYYRLIENLPGRSPLGFGLGAGRWNPYGTPLIYACNQISLNFLELLSIKGPTVSQASWSLVTMEISGEIPYLEPSDWPSDWKRRPHPVSTQQLGNYWARQMASVALQIPSGRIPASSFPIEHNLLINPLHPDFTQTVKIVSQETVNFEINY</sequence>
<dbReference type="RefSeq" id="WP_258424771.1">
    <property type="nucleotide sequence ID" value="NZ_JANSUY010000021.1"/>
</dbReference>
<proteinExistence type="predicted"/>
<keyword evidence="3" id="KW-1185">Reference proteome</keyword>
<comment type="caution">
    <text evidence="2">The sequence shown here is derived from an EMBL/GenBank/DDBJ whole genome shotgun (WGS) entry which is preliminary data.</text>
</comment>
<organism evidence="2 3">
    <name type="scientific">Aquiflexum gelatinilyticum</name>
    <dbReference type="NCBI Taxonomy" id="2961943"/>
    <lineage>
        <taxon>Bacteria</taxon>
        <taxon>Pseudomonadati</taxon>
        <taxon>Bacteroidota</taxon>
        <taxon>Cytophagia</taxon>
        <taxon>Cytophagales</taxon>
        <taxon>Cyclobacteriaceae</taxon>
        <taxon>Aquiflexum</taxon>
    </lineage>
</organism>
<gene>
    <name evidence="2" type="ORF">NU887_17965</name>
</gene>